<evidence type="ECO:0000256" key="1">
    <source>
        <dbReference type="SAM" id="Phobius"/>
    </source>
</evidence>
<feature type="transmembrane region" description="Helical" evidence="1">
    <location>
        <begin position="64"/>
        <end position="87"/>
    </location>
</feature>
<reference evidence="2 3" key="1">
    <citation type="submission" date="2019-01" db="EMBL/GenBank/DDBJ databases">
        <title>A chromosome-scale genome assembly of the yellow perch, Perca flavescens.</title>
        <authorList>
            <person name="Feron R."/>
            <person name="Morvezen R."/>
            <person name="Bestin A."/>
            <person name="Haffray P."/>
            <person name="Klopp C."/>
            <person name="Zahm M."/>
            <person name="Cabau C."/>
            <person name="Roques C."/>
            <person name="Donnadieu C."/>
            <person name="Bouchez O."/>
            <person name="Christie M."/>
            <person name="Larson W."/>
            <person name="Guiguen Y."/>
        </authorList>
    </citation>
    <scope>NUCLEOTIDE SEQUENCE [LARGE SCALE GENOMIC DNA]</scope>
    <source>
        <strain evidence="2">YP-PL-M2</strain>
        <tissue evidence="2">Blood</tissue>
    </source>
</reference>
<dbReference type="EMBL" id="SCKG01000015">
    <property type="protein sequence ID" value="TDH02660.1"/>
    <property type="molecule type" value="Genomic_DNA"/>
</dbReference>
<keyword evidence="3" id="KW-1185">Reference proteome</keyword>
<sequence length="127" mass="14219">LKHHTIPSYPNPAHPRFLPPSSFISPSLSLSPLHLTSSQPEQPPILLAQPACSRPLSLSLHNSYSLRCLLSFICFLSLSVSFSLSVLHFSPAGRSPLLFLQLLRIQKHSGRRPCHWSQDGNEQHPQR</sequence>
<keyword evidence="1" id="KW-0472">Membrane</keyword>
<comment type="caution">
    <text evidence="2">The sequence shown here is derived from an EMBL/GenBank/DDBJ whole genome shotgun (WGS) entry which is preliminary data.</text>
</comment>
<dbReference type="Proteomes" id="UP000295070">
    <property type="component" value="Chromosome 15"/>
</dbReference>
<keyword evidence="1" id="KW-0812">Transmembrane</keyword>
<name>A0A484CF11_PERFV</name>
<organism evidence="2 3">
    <name type="scientific">Perca flavescens</name>
    <name type="common">American yellow perch</name>
    <name type="synonym">Morone flavescens</name>
    <dbReference type="NCBI Taxonomy" id="8167"/>
    <lineage>
        <taxon>Eukaryota</taxon>
        <taxon>Metazoa</taxon>
        <taxon>Chordata</taxon>
        <taxon>Craniata</taxon>
        <taxon>Vertebrata</taxon>
        <taxon>Euteleostomi</taxon>
        <taxon>Actinopterygii</taxon>
        <taxon>Neopterygii</taxon>
        <taxon>Teleostei</taxon>
        <taxon>Neoteleostei</taxon>
        <taxon>Acanthomorphata</taxon>
        <taxon>Eupercaria</taxon>
        <taxon>Perciformes</taxon>
        <taxon>Percoidei</taxon>
        <taxon>Percidae</taxon>
        <taxon>Percinae</taxon>
        <taxon>Perca</taxon>
    </lineage>
</organism>
<keyword evidence="1" id="KW-1133">Transmembrane helix</keyword>
<proteinExistence type="predicted"/>
<evidence type="ECO:0000313" key="2">
    <source>
        <dbReference type="EMBL" id="TDH02660.1"/>
    </source>
</evidence>
<protein>
    <submittedName>
        <fullName evidence="2">Uncharacterized protein</fullName>
    </submittedName>
</protein>
<feature type="non-terminal residue" evidence="2">
    <location>
        <position position="1"/>
    </location>
</feature>
<accession>A0A484CF11</accession>
<gene>
    <name evidence="2" type="ORF">EPR50_G00155100</name>
</gene>
<dbReference type="AlphaFoldDB" id="A0A484CF11"/>
<evidence type="ECO:0000313" key="3">
    <source>
        <dbReference type="Proteomes" id="UP000295070"/>
    </source>
</evidence>